<dbReference type="GeneID" id="79267343"/>
<gene>
    <name evidence="2" type="ORF">ACFQJ4_10005</name>
</gene>
<dbReference type="RefSeq" id="WP_276233783.1">
    <property type="nucleotide sequence ID" value="NZ_CP119802.1"/>
</dbReference>
<reference evidence="2 3" key="1">
    <citation type="journal article" date="2019" name="Int. J. Syst. Evol. Microbiol.">
        <title>The Global Catalogue of Microorganisms (GCM) 10K type strain sequencing project: providing services to taxonomists for standard genome sequencing and annotation.</title>
        <authorList>
            <consortium name="The Broad Institute Genomics Platform"/>
            <consortium name="The Broad Institute Genome Sequencing Center for Infectious Disease"/>
            <person name="Wu L."/>
            <person name="Ma J."/>
        </authorList>
    </citation>
    <scope>NUCLEOTIDE SEQUENCE [LARGE SCALE GENOMIC DNA]</scope>
    <source>
        <strain evidence="2 3">DT85</strain>
    </source>
</reference>
<protein>
    <submittedName>
        <fullName evidence="2">DUF378 domain-containing protein</fullName>
    </submittedName>
</protein>
<feature type="transmembrane region" description="Helical" evidence="1">
    <location>
        <begin position="12"/>
        <end position="35"/>
    </location>
</feature>
<name>A0ABD5ZQQ2_9EURY</name>
<evidence type="ECO:0000313" key="2">
    <source>
        <dbReference type="EMBL" id="MFC7235646.1"/>
    </source>
</evidence>
<dbReference type="PANTHER" id="PTHR37304">
    <property type="entry name" value="MEMBRANE PROTEIN-RELATED"/>
    <property type="match status" value="1"/>
</dbReference>
<comment type="caution">
    <text evidence="2">The sequence shown here is derived from an EMBL/GenBank/DDBJ whole genome shotgun (WGS) entry which is preliminary data.</text>
</comment>
<proteinExistence type="predicted"/>
<dbReference type="InterPro" id="IPR007211">
    <property type="entry name" value="DUF378"/>
</dbReference>
<dbReference type="Proteomes" id="UP001596398">
    <property type="component" value="Unassembled WGS sequence"/>
</dbReference>
<dbReference type="PANTHER" id="PTHR37304:SF1">
    <property type="entry name" value="MEMBRANE PROTEIN"/>
    <property type="match status" value="1"/>
</dbReference>
<sequence length="88" mass="9720">MQTEGRLRVNAVDWISLVLVIVGAINWGLVGIGEFLEANWNVVNLLLGSVPTLEFLVYVLVGLAGIYELYFAYQLYSARGTPSSRTTQ</sequence>
<keyword evidence="3" id="KW-1185">Reference proteome</keyword>
<dbReference type="Pfam" id="PF04070">
    <property type="entry name" value="DUF378"/>
    <property type="match status" value="1"/>
</dbReference>
<feature type="transmembrane region" description="Helical" evidence="1">
    <location>
        <begin position="55"/>
        <end position="76"/>
    </location>
</feature>
<keyword evidence="1" id="KW-0812">Transmembrane</keyword>
<keyword evidence="1" id="KW-0472">Membrane</keyword>
<evidence type="ECO:0000256" key="1">
    <source>
        <dbReference type="SAM" id="Phobius"/>
    </source>
</evidence>
<organism evidence="2 3">
    <name type="scientific">Halosegnis marinus</name>
    <dbReference type="NCBI Taxonomy" id="3034023"/>
    <lineage>
        <taxon>Archaea</taxon>
        <taxon>Methanobacteriati</taxon>
        <taxon>Methanobacteriota</taxon>
        <taxon>Stenosarchaea group</taxon>
        <taxon>Halobacteria</taxon>
        <taxon>Halobacteriales</taxon>
        <taxon>Natronomonadaceae</taxon>
        <taxon>Halosegnis</taxon>
    </lineage>
</organism>
<dbReference type="AlphaFoldDB" id="A0ABD5ZQQ2"/>
<accession>A0ABD5ZQQ2</accession>
<keyword evidence="1" id="KW-1133">Transmembrane helix</keyword>
<evidence type="ECO:0000313" key="3">
    <source>
        <dbReference type="Proteomes" id="UP001596398"/>
    </source>
</evidence>
<dbReference type="EMBL" id="JBHTAP010000001">
    <property type="protein sequence ID" value="MFC7235646.1"/>
    <property type="molecule type" value="Genomic_DNA"/>
</dbReference>